<feature type="region of interest" description="Disordered" evidence="1">
    <location>
        <begin position="1"/>
        <end position="27"/>
    </location>
</feature>
<evidence type="ECO:0000313" key="4">
    <source>
        <dbReference type="Proteomes" id="UP001501588"/>
    </source>
</evidence>
<dbReference type="EMBL" id="BAAAFZ010000072">
    <property type="protein sequence ID" value="GAA0600410.1"/>
    <property type="molecule type" value="Genomic_DNA"/>
</dbReference>
<feature type="region of interest" description="Disordered" evidence="1">
    <location>
        <begin position="118"/>
        <end position="167"/>
    </location>
</feature>
<name>A0ABN1FZ40_9PROT</name>
<dbReference type="InterPro" id="IPR025668">
    <property type="entry name" value="Tnp_DDE_dom"/>
</dbReference>
<evidence type="ECO:0000259" key="2">
    <source>
        <dbReference type="Pfam" id="PF13737"/>
    </source>
</evidence>
<evidence type="ECO:0000256" key="1">
    <source>
        <dbReference type="SAM" id="MobiDB-lite"/>
    </source>
</evidence>
<dbReference type="Pfam" id="PF13737">
    <property type="entry name" value="DDE_Tnp_1_5"/>
    <property type="match status" value="1"/>
</dbReference>
<comment type="caution">
    <text evidence="3">The sequence shown here is derived from an EMBL/GenBank/DDBJ whole genome shotgun (WGS) entry which is preliminary data.</text>
</comment>
<feature type="domain" description="Transposase DDE" evidence="2">
    <location>
        <begin position="51"/>
        <end position="117"/>
    </location>
</feature>
<keyword evidence="4" id="KW-1185">Reference proteome</keyword>
<sequence length="167" mass="17419">MHPGCGFHQDGLGSTPQGSIGVTAVAGRGRRRGRARYAVRDRAAYDRALARRGAITVWVSPDAAAWWRALAGRHTFSDAAIAAALTVRAVYRLALRQAEGLVGPISALPGLALTVPPSSGRGGSALDRGTARSFPASSGRDFFPKSRAPPSPPARPIAGRRCALPSQ</sequence>
<accession>A0ABN1FZ40</accession>
<evidence type="ECO:0000313" key="3">
    <source>
        <dbReference type="EMBL" id="GAA0600410.1"/>
    </source>
</evidence>
<organism evidence="3 4">
    <name type="scientific">Craurococcus roseus</name>
    <dbReference type="NCBI Taxonomy" id="77585"/>
    <lineage>
        <taxon>Bacteria</taxon>
        <taxon>Pseudomonadati</taxon>
        <taxon>Pseudomonadota</taxon>
        <taxon>Alphaproteobacteria</taxon>
        <taxon>Acetobacterales</taxon>
        <taxon>Acetobacteraceae</taxon>
        <taxon>Craurococcus</taxon>
    </lineage>
</organism>
<reference evidence="3 4" key="1">
    <citation type="journal article" date="2019" name="Int. J. Syst. Evol. Microbiol.">
        <title>The Global Catalogue of Microorganisms (GCM) 10K type strain sequencing project: providing services to taxonomists for standard genome sequencing and annotation.</title>
        <authorList>
            <consortium name="The Broad Institute Genomics Platform"/>
            <consortium name="The Broad Institute Genome Sequencing Center for Infectious Disease"/>
            <person name="Wu L."/>
            <person name="Ma J."/>
        </authorList>
    </citation>
    <scope>NUCLEOTIDE SEQUENCE [LARGE SCALE GENOMIC DNA]</scope>
    <source>
        <strain evidence="3 4">JCM 9933</strain>
    </source>
</reference>
<proteinExistence type="predicted"/>
<protein>
    <recommendedName>
        <fullName evidence="2">Transposase DDE domain-containing protein</fullName>
    </recommendedName>
</protein>
<gene>
    <name evidence="3" type="ORF">GCM10009416_43030</name>
</gene>
<dbReference type="Proteomes" id="UP001501588">
    <property type="component" value="Unassembled WGS sequence"/>
</dbReference>